<gene>
    <name evidence="1" type="ORF">IAB07_01170</name>
</gene>
<reference evidence="1" key="1">
    <citation type="submission" date="2020-10" db="EMBL/GenBank/DDBJ databases">
        <authorList>
            <person name="Gilroy R."/>
        </authorList>
    </citation>
    <scope>NUCLEOTIDE SEQUENCE</scope>
    <source>
        <strain evidence="1">9366</strain>
    </source>
</reference>
<sequence>ELRESALCFPAEIHPFPPALRSVQGSRLAQSALTEKCDFRWQELNFIWVQRHVAAFHVFAKAKTFHFCAEDTLAYCSLLSAQKFHVRSKGKQFRLMIIVPLRRTSG</sequence>
<dbReference type="AlphaFoldDB" id="A0A9D1MLA4"/>
<protein>
    <submittedName>
        <fullName evidence="1">Uncharacterized protein</fullName>
    </submittedName>
</protein>
<reference evidence="1" key="2">
    <citation type="journal article" date="2021" name="PeerJ">
        <title>Extensive microbial diversity within the chicken gut microbiome revealed by metagenomics and culture.</title>
        <authorList>
            <person name="Gilroy R."/>
            <person name="Ravi A."/>
            <person name="Getino M."/>
            <person name="Pursley I."/>
            <person name="Horton D.L."/>
            <person name="Alikhan N.F."/>
            <person name="Baker D."/>
            <person name="Gharbi K."/>
            <person name="Hall N."/>
            <person name="Watson M."/>
            <person name="Adriaenssens E.M."/>
            <person name="Foster-Nyarko E."/>
            <person name="Jarju S."/>
            <person name="Secka A."/>
            <person name="Antonio M."/>
            <person name="Oren A."/>
            <person name="Chaudhuri R.R."/>
            <person name="La Ragione R."/>
            <person name="Hildebrand F."/>
            <person name="Pallen M.J."/>
        </authorList>
    </citation>
    <scope>NUCLEOTIDE SEQUENCE</scope>
    <source>
        <strain evidence="1">9366</strain>
    </source>
</reference>
<organism evidence="1 2">
    <name type="scientific">Candidatus Caccalectryoclostridium excrementigallinarum</name>
    <dbReference type="NCBI Taxonomy" id="2840710"/>
    <lineage>
        <taxon>Bacteria</taxon>
        <taxon>Bacillati</taxon>
        <taxon>Bacillota</taxon>
        <taxon>Clostridia</taxon>
        <taxon>Christensenellales</taxon>
        <taxon>Christensenellaceae</taxon>
        <taxon>Christensenellaceae incertae sedis</taxon>
        <taxon>Candidatus Caccalectryoclostridium</taxon>
    </lineage>
</organism>
<evidence type="ECO:0000313" key="2">
    <source>
        <dbReference type="Proteomes" id="UP000824145"/>
    </source>
</evidence>
<comment type="caution">
    <text evidence="1">The sequence shown here is derived from an EMBL/GenBank/DDBJ whole genome shotgun (WGS) entry which is preliminary data.</text>
</comment>
<evidence type="ECO:0000313" key="1">
    <source>
        <dbReference type="EMBL" id="HIU62366.1"/>
    </source>
</evidence>
<name>A0A9D1MLA4_9FIRM</name>
<proteinExistence type="predicted"/>
<dbReference type="Proteomes" id="UP000824145">
    <property type="component" value="Unassembled WGS sequence"/>
</dbReference>
<feature type="non-terminal residue" evidence="1">
    <location>
        <position position="1"/>
    </location>
</feature>
<accession>A0A9D1MLA4</accession>
<dbReference type="EMBL" id="DVNJ01000003">
    <property type="protein sequence ID" value="HIU62366.1"/>
    <property type="molecule type" value="Genomic_DNA"/>
</dbReference>